<reference evidence="3" key="1">
    <citation type="submission" date="2018-01" db="EMBL/GenBank/DDBJ databases">
        <title>An insight into the sialome of Amazonian anophelines.</title>
        <authorList>
            <person name="Ribeiro J.M."/>
            <person name="Scarpassa V."/>
            <person name="Calvo E."/>
        </authorList>
    </citation>
    <scope>NUCLEOTIDE SEQUENCE</scope>
    <source>
        <tissue evidence="3">Salivary glands</tissue>
    </source>
</reference>
<proteinExistence type="predicted"/>
<dbReference type="GO" id="GO:0016255">
    <property type="term" value="P:attachment of GPI anchor to protein"/>
    <property type="evidence" value="ECO:0007669"/>
    <property type="project" value="InterPro"/>
</dbReference>
<dbReference type="EMBL" id="GGFM01010270">
    <property type="protein sequence ID" value="MBW31021.1"/>
    <property type="molecule type" value="Transcribed_RNA"/>
</dbReference>
<name>A0A2M3ZR44_9DIPT</name>
<dbReference type="PANTHER" id="PTHR12959">
    <property type="entry name" value="GPI TRANSAMIDASE COMPONENT PIG-T-RELATED"/>
    <property type="match status" value="1"/>
</dbReference>
<keyword evidence="2" id="KW-0732">Signal</keyword>
<dbReference type="Pfam" id="PF04113">
    <property type="entry name" value="Gpi16"/>
    <property type="match status" value="1"/>
</dbReference>
<feature type="region of interest" description="Disordered" evidence="1">
    <location>
        <begin position="51"/>
        <end position="86"/>
    </location>
</feature>
<feature type="signal peptide" evidence="2">
    <location>
        <begin position="1"/>
        <end position="16"/>
    </location>
</feature>
<feature type="compositionally biased region" description="Basic and acidic residues" evidence="1">
    <location>
        <begin position="51"/>
        <end position="66"/>
    </location>
</feature>
<dbReference type="InterPro" id="IPR007245">
    <property type="entry name" value="PIG-T"/>
</dbReference>
<dbReference type="GO" id="GO:0042765">
    <property type="term" value="C:GPI-anchor transamidase complex"/>
    <property type="evidence" value="ECO:0007669"/>
    <property type="project" value="InterPro"/>
</dbReference>
<organism evidence="3">
    <name type="scientific">Anopheles braziliensis</name>
    <dbReference type="NCBI Taxonomy" id="58242"/>
    <lineage>
        <taxon>Eukaryota</taxon>
        <taxon>Metazoa</taxon>
        <taxon>Ecdysozoa</taxon>
        <taxon>Arthropoda</taxon>
        <taxon>Hexapoda</taxon>
        <taxon>Insecta</taxon>
        <taxon>Pterygota</taxon>
        <taxon>Neoptera</taxon>
        <taxon>Endopterygota</taxon>
        <taxon>Diptera</taxon>
        <taxon>Nematocera</taxon>
        <taxon>Culicoidea</taxon>
        <taxon>Culicidae</taxon>
        <taxon>Anophelinae</taxon>
        <taxon>Anopheles</taxon>
    </lineage>
</organism>
<protein>
    <submittedName>
        <fullName evidence="3">Putative secreted peptide</fullName>
    </submittedName>
</protein>
<evidence type="ECO:0000313" key="3">
    <source>
        <dbReference type="EMBL" id="MBW31021.1"/>
    </source>
</evidence>
<dbReference type="PANTHER" id="PTHR12959:SF11">
    <property type="entry name" value="GPI TRANSAMIDASE COMPONENT PIG-T"/>
    <property type="match status" value="1"/>
</dbReference>
<dbReference type="AlphaFoldDB" id="A0A2M3ZR44"/>
<feature type="chain" id="PRO_5014941142" evidence="2">
    <location>
        <begin position="17"/>
        <end position="86"/>
    </location>
</feature>
<accession>A0A2M3ZR44</accession>
<evidence type="ECO:0000256" key="2">
    <source>
        <dbReference type="SAM" id="SignalP"/>
    </source>
</evidence>
<feature type="compositionally biased region" description="Acidic residues" evidence="1">
    <location>
        <begin position="76"/>
        <end position="86"/>
    </location>
</feature>
<evidence type="ECO:0000256" key="1">
    <source>
        <dbReference type="SAM" id="MobiDB-lite"/>
    </source>
</evidence>
<sequence>MPYNVICLACTVVALAFGPIHNISTKRITAKGKESGKTSLSDKIRQFFRLKDAVNDEEEERSKPKELGPAYKAGEETEDLSAPDTE</sequence>